<dbReference type="InterPro" id="IPR013328">
    <property type="entry name" value="6PGD_dom2"/>
</dbReference>
<dbReference type="GO" id="GO:0050661">
    <property type="term" value="F:NADP binding"/>
    <property type="evidence" value="ECO:0007669"/>
    <property type="project" value="InterPro"/>
</dbReference>
<dbReference type="HOGENOM" id="CLU_035117_2_1_11"/>
<organism evidence="5 6">
    <name type="scientific">Psychromicrobium lacuslunae</name>
    <dbReference type="NCBI Taxonomy" id="1618207"/>
    <lineage>
        <taxon>Bacteria</taxon>
        <taxon>Bacillati</taxon>
        <taxon>Actinomycetota</taxon>
        <taxon>Actinomycetes</taxon>
        <taxon>Micrococcales</taxon>
        <taxon>Micrococcaceae</taxon>
        <taxon>Psychromicrobium</taxon>
    </lineage>
</organism>
<evidence type="ECO:0000259" key="4">
    <source>
        <dbReference type="Pfam" id="PF21761"/>
    </source>
</evidence>
<sequence>MSEARTMTNTVTVIGLGPMGQAIARVLLLAGREVTVWNRTVEKAIHLEELGARIAATPREAIRQSEIVLISVRGNDLVRRILTDAEVAGTAAILLNLSSDTPASARQLAAWVADQGIRYLGGTMLTPSALVGQSGSTAVLGGDRAVYEKARSILEIVAPELSYFGDDPGAVAALDLALLDAFWTTVAGWSHAVALGRAEGLNANSLVERLTSIVHLAAQVGTGISHDAEAGKYPGEVSTIASAHTTLRHLLQASADRALDTGVPGAIEGLLRRAVDQSRGEDGPSRLVSMIEQGG</sequence>
<keyword evidence="6" id="KW-1185">Reference proteome</keyword>
<dbReference type="InterPro" id="IPR051265">
    <property type="entry name" value="HIBADH-related_NP60_sf"/>
</dbReference>
<feature type="domain" description="6-phosphogluconate dehydrogenase NADP-binding" evidence="3">
    <location>
        <begin position="11"/>
        <end position="164"/>
    </location>
</feature>
<dbReference type="InterPro" id="IPR006115">
    <property type="entry name" value="6PGDH_NADP-bd"/>
</dbReference>
<evidence type="ECO:0000259" key="3">
    <source>
        <dbReference type="Pfam" id="PF03446"/>
    </source>
</evidence>
<dbReference type="InterPro" id="IPR036291">
    <property type="entry name" value="NAD(P)-bd_dom_sf"/>
</dbReference>
<evidence type="ECO:0000256" key="2">
    <source>
        <dbReference type="ARBA" id="ARBA00023002"/>
    </source>
</evidence>
<dbReference type="SUPFAM" id="SSF51735">
    <property type="entry name" value="NAD(P)-binding Rossmann-fold domains"/>
    <property type="match status" value="1"/>
</dbReference>
<dbReference type="Pfam" id="PF03446">
    <property type="entry name" value="NAD_binding_2"/>
    <property type="match status" value="1"/>
</dbReference>
<evidence type="ECO:0000313" key="5">
    <source>
        <dbReference type="EMBL" id="AJT41626.1"/>
    </source>
</evidence>
<gene>
    <name evidence="5" type="ORF">UM93_09100</name>
</gene>
<dbReference type="PIRSF" id="PIRSF000103">
    <property type="entry name" value="HIBADH"/>
    <property type="match status" value="1"/>
</dbReference>
<name>A0A0D4BZV9_9MICC</name>
<dbReference type="KEGG" id="ari:UM93_09100"/>
<dbReference type="InterPro" id="IPR015815">
    <property type="entry name" value="HIBADH-related"/>
</dbReference>
<dbReference type="STRING" id="1618207.UM93_09100"/>
<evidence type="ECO:0000256" key="1">
    <source>
        <dbReference type="ARBA" id="ARBA00009080"/>
    </source>
</evidence>
<dbReference type="Proteomes" id="UP000061839">
    <property type="component" value="Chromosome"/>
</dbReference>
<comment type="similarity">
    <text evidence="1">Belongs to the HIBADH-related family.</text>
</comment>
<dbReference type="Gene3D" id="3.40.50.720">
    <property type="entry name" value="NAD(P)-binding Rossmann-like Domain"/>
    <property type="match status" value="1"/>
</dbReference>
<dbReference type="AlphaFoldDB" id="A0A0D4BZV9"/>
<protein>
    <submittedName>
        <fullName evidence="5">Uncharacterized protein</fullName>
    </submittedName>
</protein>
<keyword evidence="2" id="KW-0560">Oxidoreductase</keyword>
<dbReference type="GO" id="GO:0016491">
    <property type="term" value="F:oxidoreductase activity"/>
    <property type="evidence" value="ECO:0007669"/>
    <property type="project" value="UniProtKB-KW"/>
</dbReference>
<dbReference type="EMBL" id="CP011005">
    <property type="protein sequence ID" value="AJT41626.1"/>
    <property type="molecule type" value="Genomic_DNA"/>
</dbReference>
<dbReference type="InterPro" id="IPR048666">
    <property type="entry name" value="RedAm-like_C"/>
</dbReference>
<dbReference type="Gene3D" id="1.10.1040.10">
    <property type="entry name" value="N-(1-d-carboxylethyl)-l-norvaline Dehydrogenase, domain 2"/>
    <property type="match status" value="1"/>
</dbReference>
<dbReference type="Pfam" id="PF21761">
    <property type="entry name" value="RedAm-like_C"/>
    <property type="match status" value="1"/>
</dbReference>
<dbReference type="PATRIC" id="fig|1618207.4.peg.1843"/>
<proteinExistence type="inferred from homology"/>
<accession>A0A0D4BZV9</accession>
<evidence type="ECO:0000313" key="6">
    <source>
        <dbReference type="Proteomes" id="UP000061839"/>
    </source>
</evidence>
<dbReference type="PANTHER" id="PTHR43580:SF2">
    <property type="entry name" value="CYTOKINE-LIKE NUCLEAR FACTOR N-PAC"/>
    <property type="match status" value="1"/>
</dbReference>
<dbReference type="PANTHER" id="PTHR43580">
    <property type="entry name" value="OXIDOREDUCTASE GLYR1-RELATED"/>
    <property type="match status" value="1"/>
</dbReference>
<feature type="domain" description="NADPH-dependent reductive aminase-like C-terminal" evidence="4">
    <location>
        <begin position="167"/>
        <end position="292"/>
    </location>
</feature>
<reference evidence="5 6" key="1">
    <citation type="journal article" date="2015" name="Genome Announc.">
        <title>Complete Genome Sequencing of Protease-Producing Novel Arthrobacter sp. Strain IHBB 11108 Using PacBio Single-Molecule Real-Time Sequencing Technology.</title>
        <authorList>
            <person name="Kiran S."/>
            <person name="Swarnkar M.K."/>
            <person name="Pal M."/>
            <person name="Thakur R."/>
            <person name="Tewari R."/>
            <person name="Singh A.K."/>
            <person name="Gulati A."/>
        </authorList>
    </citation>
    <scope>NUCLEOTIDE SEQUENCE [LARGE SCALE GENOMIC DNA]</scope>
    <source>
        <strain evidence="5 6">IHBB 11108</strain>
    </source>
</reference>